<dbReference type="Pfam" id="PF04885">
    <property type="entry name" value="Stig1"/>
    <property type="match status" value="1"/>
</dbReference>
<reference evidence="4" key="1">
    <citation type="journal article" date="2023" name="Mol. Phylogenet. Evol.">
        <title>Genome-scale phylogeny and comparative genomics of the fungal order Sordariales.</title>
        <authorList>
            <person name="Hensen N."/>
            <person name="Bonometti L."/>
            <person name="Westerberg I."/>
            <person name="Brannstrom I.O."/>
            <person name="Guillou S."/>
            <person name="Cros-Aarteil S."/>
            <person name="Calhoun S."/>
            <person name="Haridas S."/>
            <person name="Kuo A."/>
            <person name="Mondo S."/>
            <person name="Pangilinan J."/>
            <person name="Riley R."/>
            <person name="LaButti K."/>
            <person name="Andreopoulos B."/>
            <person name="Lipzen A."/>
            <person name="Chen C."/>
            <person name="Yan M."/>
            <person name="Daum C."/>
            <person name="Ng V."/>
            <person name="Clum A."/>
            <person name="Steindorff A."/>
            <person name="Ohm R.A."/>
            <person name="Martin F."/>
            <person name="Silar P."/>
            <person name="Natvig D.O."/>
            <person name="Lalanne C."/>
            <person name="Gautier V."/>
            <person name="Ament-Velasquez S.L."/>
            <person name="Kruys A."/>
            <person name="Hutchinson M.I."/>
            <person name="Powell A.J."/>
            <person name="Barry K."/>
            <person name="Miller A.N."/>
            <person name="Grigoriev I.V."/>
            <person name="Debuchy R."/>
            <person name="Gladieux P."/>
            <person name="Hiltunen Thoren M."/>
            <person name="Johannesson H."/>
        </authorList>
    </citation>
    <scope>NUCLEOTIDE SEQUENCE</scope>
    <source>
        <strain evidence="4">CBS 118394</strain>
    </source>
</reference>
<proteinExistence type="inferred from homology"/>
<evidence type="ECO:0000313" key="4">
    <source>
        <dbReference type="EMBL" id="KAK3312129.1"/>
    </source>
</evidence>
<sequence length="374" mass="39115">MKAFTGATLLSLAVFWAGFVQADAEGGTKGRQHHSHHAGNHTFLHVYPSWRRHCPTGLTKCGKDDCVDLLTDWENCGSCYDECEGAVDCNDGACCPESDPDSCGGVCTNWDSDPENCGSCGNACEGDETCSNGMCSGSAACVPECEDISRCIDGTCMCPIGSDSVYCDGKCINPTGFCGSCGYECPKGIDCNGNQCCSVSTPNFCGRNGCVSFQTDDYNCGSCGNACEETHICLSSECECSSGQIECGGKCVDPYSDADNCGGCGNHCPSGKCSNAMCTTTCTPLGCSGAYGDCGSSGNQDCLCGQSSGGDTYCFDNFGSDECPQYDVCTGETCDAEYFCLINHCCNDRKDGICVPVSQSCTNPSLEKIFIKLA</sequence>
<dbReference type="AlphaFoldDB" id="A0AAE0HSM0"/>
<name>A0AAE0HSM0_9PEZI</name>
<evidence type="ECO:0000256" key="1">
    <source>
        <dbReference type="ARBA" id="ARBA00006010"/>
    </source>
</evidence>
<evidence type="ECO:0000256" key="3">
    <source>
        <dbReference type="SAM" id="SignalP"/>
    </source>
</evidence>
<feature type="chain" id="PRO_5042112127" evidence="3">
    <location>
        <begin position="25"/>
        <end position="374"/>
    </location>
</feature>
<reference evidence="4" key="2">
    <citation type="submission" date="2023-06" db="EMBL/GenBank/DDBJ databases">
        <authorList>
            <consortium name="Lawrence Berkeley National Laboratory"/>
            <person name="Haridas S."/>
            <person name="Hensen N."/>
            <person name="Bonometti L."/>
            <person name="Westerberg I."/>
            <person name="Brannstrom I.O."/>
            <person name="Guillou S."/>
            <person name="Cros-Aarteil S."/>
            <person name="Calhoun S."/>
            <person name="Kuo A."/>
            <person name="Mondo S."/>
            <person name="Pangilinan J."/>
            <person name="Riley R."/>
            <person name="Labutti K."/>
            <person name="Andreopoulos B."/>
            <person name="Lipzen A."/>
            <person name="Chen C."/>
            <person name="Yanf M."/>
            <person name="Daum C."/>
            <person name="Ng V."/>
            <person name="Clum A."/>
            <person name="Steindorff A."/>
            <person name="Ohm R."/>
            <person name="Martin F."/>
            <person name="Silar P."/>
            <person name="Natvig D."/>
            <person name="Lalanne C."/>
            <person name="Gautier V."/>
            <person name="Ament-Velasquez S.L."/>
            <person name="Kruys A."/>
            <person name="Hutchinson M.I."/>
            <person name="Powell A.J."/>
            <person name="Barry K."/>
            <person name="Miller A.N."/>
            <person name="Grigoriev I.V."/>
            <person name="Debuchy R."/>
            <person name="Gladieux P."/>
            <person name="Thoren M.H."/>
            <person name="Johannesson H."/>
        </authorList>
    </citation>
    <scope>NUCLEOTIDE SEQUENCE</scope>
    <source>
        <strain evidence="4">CBS 118394</strain>
    </source>
</reference>
<dbReference type="PANTHER" id="PTHR33227:SF48">
    <property type="entry name" value="STIGMA-SPECIFIC STIG1-LIKE PROTEIN 4"/>
    <property type="match status" value="1"/>
</dbReference>
<comment type="similarity">
    <text evidence="1">Belongs to the STIG1 family.</text>
</comment>
<feature type="signal peptide" evidence="3">
    <location>
        <begin position="1"/>
        <end position="24"/>
    </location>
</feature>
<dbReference type="InterPro" id="IPR006969">
    <property type="entry name" value="Stig-like"/>
</dbReference>
<gene>
    <name evidence="4" type="ORF">B0H66DRAFT_538424</name>
</gene>
<organism evidence="4 5">
    <name type="scientific">Apodospora peruviana</name>
    <dbReference type="NCBI Taxonomy" id="516989"/>
    <lineage>
        <taxon>Eukaryota</taxon>
        <taxon>Fungi</taxon>
        <taxon>Dikarya</taxon>
        <taxon>Ascomycota</taxon>
        <taxon>Pezizomycotina</taxon>
        <taxon>Sordariomycetes</taxon>
        <taxon>Sordariomycetidae</taxon>
        <taxon>Sordariales</taxon>
        <taxon>Lasiosphaeriaceae</taxon>
        <taxon>Apodospora</taxon>
    </lineage>
</organism>
<keyword evidence="2 3" id="KW-0732">Signal</keyword>
<accession>A0AAE0HSM0</accession>
<comment type="caution">
    <text evidence="4">The sequence shown here is derived from an EMBL/GenBank/DDBJ whole genome shotgun (WGS) entry which is preliminary data.</text>
</comment>
<evidence type="ECO:0000313" key="5">
    <source>
        <dbReference type="Proteomes" id="UP001283341"/>
    </source>
</evidence>
<dbReference type="EMBL" id="JAUEDM010000009">
    <property type="protein sequence ID" value="KAK3312129.1"/>
    <property type="molecule type" value="Genomic_DNA"/>
</dbReference>
<dbReference type="PANTHER" id="PTHR33227">
    <property type="entry name" value="STIGMA-SPECIFIC STIG1-LIKE PROTEIN 3"/>
    <property type="match status" value="1"/>
</dbReference>
<evidence type="ECO:0000256" key="2">
    <source>
        <dbReference type="ARBA" id="ARBA00022729"/>
    </source>
</evidence>
<dbReference type="Proteomes" id="UP001283341">
    <property type="component" value="Unassembled WGS sequence"/>
</dbReference>
<keyword evidence="5" id="KW-1185">Reference proteome</keyword>
<protein>
    <submittedName>
        <fullName evidence="4">Uncharacterized protein</fullName>
    </submittedName>
</protein>